<protein>
    <submittedName>
        <fullName evidence="1">Helicase</fullName>
    </submittedName>
</protein>
<keyword evidence="1" id="KW-0067">ATP-binding</keyword>
<keyword evidence="1" id="KW-0378">Hydrolase</keyword>
<dbReference type="InterPro" id="IPR006824">
    <property type="entry name" value="DNA_helicase_Baculovir"/>
</dbReference>
<dbReference type="Proteomes" id="UP000242804">
    <property type="component" value="Segment"/>
</dbReference>
<evidence type="ECO:0000313" key="2">
    <source>
        <dbReference type="Proteomes" id="UP000242804"/>
    </source>
</evidence>
<name>Q0ZP19_9CBAC</name>
<reference evidence="1 2" key="1">
    <citation type="journal article" date="2006" name="J. Virol.">
        <title>Sequence analysis and organization of the Neodiprion abietis nucleopolyhedrovirus genome.</title>
        <authorList>
            <person name="Duffy S.P."/>
            <person name="Young A.M."/>
            <person name="Morin B."/>
            <person name="Lucarotti C.J."/>
            <person name="Koop B.F."/>
            <person name="Levin D.B."/>
        </authorList>
    </citation>
    <scope>NUCLEOTIDE SEQUENCE [LARGE SCALE GENOMIC DNA]</scope>
</reference>
<keyword evidence="1" id="KW-0347">Helicase</keyword>
<keyword evidence="1" id="KW-0547">Nucleotide-binding</keyword>
<evidence type="ECO:0000313" key="1">
    <source>
        <dbReference type="EMBL" id="ABC74935.1"/>
    </source>
</evidence>
<dbReference type="KEGG" id="vg:4179118"/>
<dbReference type="Pfam" id="PF04735">
    <property type="entry name" value="Baculo_helicase"/>
    <property type="match status" value="1"/>
</dbReference>
<keyword evidence="2" id="KW-1185">Reference proteome</keyword>
<dbReference type="OrthoDB" id="566at10239"/>
<dbReference type="GO" id="GO:0003678">
    <property type="term" value="F:DNA helicase activity"/>
    <property type="evidence" value="ECO:0007669"/>
    <property type="project" value="InterPro"/>
</dbReference>
<dbReference type="GO" id="GO:0019079">
    <property type="term" value="P:viral genome replication"/>
    <property type="evidence" value="ECO:0007669"/>
    <property type="project" value="InterPro"/>
</dbReference>
<proteinExistence type="predicted"/>
<accession>Q0ZP19</accession>
<sequence>MAINISDLLKTVSNVVNVNNEHTLYSTDDIYVKTHDIVSKLHSPKLAENLSSALYDVDVHNHDITMCVNFEQMLVHPFVMKNCDQFPQIKQLVQQNLSKYTNVDYEPKFDSHGDYLICFDIKVTALGWFLFMSKNFAQIVLNIPLPKHKNLGNVKLFFLKNESIERNIFDIELKIINQNNVDIFINSEIDYTNNELTKLITFTQGETTSTLLHGKKLILQNEYQDVFKFIKQEVFTYQNITSVNEYFKLDANAIKYMDDVEDVVYIDIAQEQMSVNTSFVDKQGFSIHKQQLTKHLETLLSDFETGLKNKLIVLTNEWNDVVGPYAKTARFMVNNKFDCFDYLLAYVFQKLRKVHVICENSEHKLFLNLVVKILFTANDIAIDLSKTIKNYLDLDYKLFAVFCDSFKFISDHSLSSFFALKINCYVKYQNWELSDYIVKQLDNDFKISYDGWFVVYKTEDSVYCFSERYFKQATKSRSHDDCSKIAFKSTNVSTLPDICFNNSKFVYVTEHGVYNTVTNKFVDFAPFVIANTMFICAPERKQIYNLPKQFFDNLMNNGDVETLALELYHAAHVSRKMRRICALSRLAMYVGNDIIITNENIEEIVNVFNHIYLYSTTCLLAIIKFAAPQLTNLLSRDDIKLSDVTLQVLVKYALCSAHSDILFLIIYLSDNNDDKLVRDLGEHVSNISTKLLITRRDDVMTNLRKFTQVSHIGKLIKNICNNTLCSKDVLLTQNRIDPSRKKFKSNTIHPKQEFLKIKKFLGIYNVWKDKLILPAHNETTLKWLIRFYMRCVFTRIPGFMDHTTNPHMLHVATAYCYMLIANNFAYDHVWFLMMFGASLNIPQNYEKLIVTLTGSSNAGKTSFVQVLGKIAVKMPANNFIDNRGNGPTEMEFSRAICQLYEINEVHKTTAENIKNIADLSKEVVVRHAHSSCQKITLQYKPLICNNRMLEIENFDKAVENRLIIIYYDHVFVKKVKFDGSIYDHFIAKQYPDEPIDIIKSFRILISYVLMYYKDAKTNQIYTRNKLSTRMKNNVKTVAIVNMCADAIDYILNVKFTDNPELWISVENLKNIMIHVSSTITNILISPKIVSLVECEKIFHSRHVDKYYENTDGDGFYRLSIETNPEIIKHRKTPHFI</sequence>
<dbReference type="GeneID" id="4179118"/>
<organism evidence="1 2">
    <name type="scientific">Neodiprion abietis nucleopolyhedrovirus</name>
    <dbReference type="NCBI Taxonomy" id="204507"/>
    <lineage>
        <taxon>Viruses</taxon>
        <taxon>Viruses incertae sedis</taxon>
        <taxon>Naldaviricetes</taxon>
        <taxon>Lefavirales</taxon>
        <taxon>Baculoviridae</taxon>
        <taxon>Gammabaculovirus</taxon>
        <taxon>Gammabaculovirus neabietis</taxon>
    </lineage>
</organism>
<dbReference type="RefSeq" id="YP_667909.1">
    <property type="nucleotide sequence ID" value="NC_008252.1"/>
</dbReference>
<dbReference type="EMBL" id="DQ317692">
    <property type="protein sequence ID" value="ABC74935.1"/>
    <property type="molecule type" value="Genomic_DNA"/>
</dbReference>